<reference evidence="1 2" key="1">
    <citation type="submission" date="2019-09" db="EMBL/GenBank/DDBJ databases">
        <title>The hologenome of the rock-dwelling lichen Lasallia pustulata.</title>
        <authorList>
            <person name="Greshake Tzovaras B."/>
            <person name="Segers F."/>
            <person name="Bicker A."/>
            <person name="Dal Grande F."/>
            <person name="Otte J."/>
            <person name="Hankeln T."/>
            <person name="Schmitt I."/>
            <person name="Ebersberger I."/>
        </authorList>
    </citation>
    <scope>NUCLEOTIDE SEQUENCE [LARGE SCALE GENOMIC DNA]</scope>
    <source>
        <strain evidence="1">A1-1</strain>
    </source>
</reference>
<sequence length="100" mass="10372">MPAMQLPRLLISAAEVLIAHVQQLGDGVMPALAGGGVFSWKGEEALALEVANADNHQTTYGVLAAALLALCQYMSETGDAARASFDVYDGPNRVGAGWIG</sequence>
<accession>A0A5M8PP44</accession>
<comment type="caution">
    <text evidence="1">The sequence shown here is derived from an EMBL/GenBank/DDBJ whole genome shotgun (WGS) entry which is preliminary data.</text>
</comment>
<evidence type="ECO:0000313" key="1">
    <source>
        <dbReference type="EMBL" id="KAA6411260.1"/>
    </source>
</evidence>
<protein>
    <submittedName>
        <fullName evidence="1">Uncharacterized protein</fullName>
    </submittedName>
</protein>
<gene>
    <name evidence="1" type="ORF">FRX48_04540</name>
</gene>
<dbReference type="OrthoDB" id="5367786at2759"/>
<name>A0A5M8PP44_9LECA</name>
<dbReference type="AlphaFoldDB" id="A0A5M8PP44"/>
<organism evidence="1 2">
    <name type="scientific">Lasallia pustulata</name>
    <dbReference type="NCBI Taxonomy" id="136370"/>
    <lineage>
        <taxon>Eukaryota</taxon>
        <taxon>Fungi</taxon>
        <taxon>Dikarya</taxon>
        <taxon>Ascomycota</taxon>
        <taxon>Pezizomycotina</taxon>
        <taxon>Lecanoromycetes</taxon>
        <taxon>OSLEUM clade</taxon>
        <taxon>Umbilicariomycetidae</taxon>
        <taxon>Umbilicariales</taxon>
        <taxon>Umbilicariaceae</taxon>
        <taxon>Lasallia</taxon>
    </lineage>
</organism>
<dbReference type="EMBL" id="VXIT01000007">
    <property type="protein sequence ID" value="KAA6411260.1"/>
    <property type="molecule type" value="Genomic_DNA"/>
</dbReference>
<dbReference type="Proteomes" id="UP000324767">
    <property type="component" value="Unassembled WGS sequence"/>
</dbReference>
<proteinExistence type="predicted"/>
<evidence type="ECO:0000313" key="2">
    <source>
        <dbReference type="Proteomes" id="UP000324767"/>
    </source>
</evidence>